<reference evidence="6 7" key="1">
    <citation type="journal article" date="2017" name="Water Res.">
        <title>Comammox in drinking water systems.</title>
        <authorList>
            <person name="Wang Y."/>
            <person name="Ma L."/>
            <person name="Mao Y."/>
            <person name="Jiang X."/>
            <person name="Xia Y."/>
            <person name="Yu K."/>
            <person name="Li B."/>
            <person name="Zhang T."/>
        </authorList>
    </citation>
    <scope>NUCLEOTIDE SEQUENCE [LARGE SCALE GENOMIC DNA]</scope>
    <source>
        <strain evidence="6">SG_bin8</strain>
    </source>
</reference>
<organism evidence="6 7">
    <name type="scientific">Candidatus Raskinella chloraquaticus</name>
    <dbReference type="NCBI Taxonomy" id="1951219"/>
    <lineage>
        <taxon>Bacteria</taxon>
        <taxon>Pseudomonadati</taxon>
        <taxon>Pseudomonadota</taxon>
        <taxon>Alphaproteobacteria</taxon>
        <taxon>Hyphomicrobiales</taxon>
        <taxon>Phreatobacteraceae</taxon>
        <taxon>Candidatus Raskinella</taxon>
    </lineage>
</organism>
<feature type="transmembrane region" description="Helical" evidence="5">
    <location>
        <begin position="121"/>
        <end position="145"/>
    </location>
</feature>
<comment type="similarity">
    <text evidence="5">Belongs to the TatC family.</text>
</comment>
<evidence type="ECO:0000256" key="1">
    <source>
        <dbReference type="ARBA" id="ARBA00004141"/>
    </source>
</evidence>
<accession>A0A1W9I0R2</accession>
<name>A0A1W9I0R2_9HYPH</name>
<keyword evidence="3 5" id="KW-1133">Transmembrane helix</keyword>
<evidence type="ECO:0000256" key="2">
    <source>
        <dbReference type="ARBA" id="ARBA00022692"/>
    </source>
</evidence>
<keyword evidence="2 5" id="KW-0812">Transmembrane</keyword>
<gene>
    <name evidence="5" type="primary">tatC</name>
    <name evidence="6" type="ORF">A4S15_05665</name>
</gene>
<keyword evidence="5" id="KW-0653">Protein transport</keyword>
<evidence type="ECO:0000256" key="3">
    <source>
        <dbReference type="ARBA" id="ARBA00022989"/>
    </source>
</evidence>
<comment type="subunit">
    <text evidence="5">The Tat system comprises two distinct complexes: a TatABC complex, containing multiple copies of TatA, TatB and TatC subunits, and a separate TatA complex, containing only TatA subunits. Substrates initially bind to the TatABC complex, which probably triggers association of the separate TatA complex to form the active translocon.</text>
</comment>
<keyword evidence="5" id="KW-0811">Translocation</keyword>
<dbReference type="HAMAP" id="MF_00902">
    <property type="entry name" value="TatC"/>
    <property type="match status" value="1"/>
</dbReference>
<keyword evidence="5" id="KW-1003">Cell membrane</keyword>
<keyword evidence="4 5" id="KW-0472">Membrane</keyword>
<dbReference type="AlphaFoldDB" id="A0A1W9I0R2"/>
<feature type="transmembrane region" description="Helical" evidence="5">
    <location>
        <begin position="214"/>
        <end position="229"/>
    </location>
</feature>
<dbReference type="Pfam" id="PF00902">
    <property type="entry name" value="TatC"/>
    <property type="match status" value="1"/>
</dbReference>
<dbReference type="PANTHER" id="PTHR30371">
    <property type="entry name" value="SEC-INDEPENDENT PROTEIN TRANSLOCASE PROTEIN TATC"/>
    <property type="match status" value="1"/>
</dbReference>
<dbReference type="STRING" id="1827387.A4S15_05665"/>
<dbReference type="PANTHER" id="PTHR30371:SF0">
    <property type="entry name" value="SEC-INDEPENDENT PROTEIN TRANSLOCASE PROTEIN TATC, CHLOROPLASTIC-RELATED"/>
    <property type="match status" value="1"/>
</dbReference>
<dbReference type="InterPro" id="IPR002033">
    <property type="entry name" value="TatC"/>
</dbReference>
<dbReference type="GO" id="GO:0065002">
    <property type="term" value="P:intracellular protein transmembrane transport"/>
    <property type="evidence" value="ECO:0007669"/>
    <property type="project" value="TreeGrafter"/>
</dbReference>
<keyword evidence="5" id="KW-0813">Transport</keyword>
<comment type="function">
    <text evidence="5">Part of the twin-arginine translocation (Tat) system that transports large folded proteins containing a characteristic twin-arginine motif in their signal peptide across membranes. Together with TatB, TatC is part of a receptor directly interacting with Tat signal peptides.</text>
</comment>
<evidence type="ECO:0000313" key="6">
    <source>
        <dbReference type="EMBL" id="OQW53249.1"/>
    </source>
</evidence>
<evidence type="ECO:0000256" key="5">
    <source>
        <dbReference type="HAMAP-Rule" id="MF_00902"/>
    </source>
</evidence>
<dbReference type="Proteomes" id="UP000192872">
    <property type="component" value="Unassembled WGS sequence"/>
</dbReference>
<comment type="caution">
    <text evidence="6">The sequence shown here is derived from an EMBL/GenBank/DDBJ whole genome shotgun (WGS) entry which is preliminary data.</text>
</comment>
<feature type="transmembrane region" description="Helical" evidence="5">
    <location>
        <begin position="78"/>
        <end position="100"/>
    </location>
</feature>
<feature type="transmembrane region" description="Helical" evidence="5">
    <location>
        <begin position="33"/>
        <end position="58"/>
    </location>
</feature>
<sequence length="270" mass="29791">MTVIDDGKDDIEASRAPLMSHLLELRSRIVRSFVVLLAIVVVCFFFANTIFDLLLYPYKGALPSDQIARVVFTGPAEYLFTQLQIALFGGIFICCPFLLYQLYAFIAPGLYRHERNAFRPYLIATPAFFLLGGLMVYFVAAPAALRFFASMQQLGGASLSGVSIEMLPTTERYLSFLMTFMMAFGLMFQLPVILSLLAQVGVVTSQGLRDKRRFAIVGVFAASAVLAPPDVGSQVILALPTLLLYEASIYVVKIIEARRAAADKLRQSST</sequence>
<dbReference type="RefSeq" id="WP_376800908.1">
    <property type="nucleotide sequence ID" value="NZ_DBNB01000038.1"/>
</dbReference>
<dbReference type="EMBL" id="LWDL01000010">
    <property type="protein sequence ID" value="OQW53249.1"/>
    <property type="molecule type" value="Genomic_DNA"/>
</dbReference>
<dbReference type="GO" id="GO:0043953">
    <property type="term" value="P:protein transport by the Tat complex"/>
    <property type="evidence" value="ECO:0007669"/>
    <property type="project" value="UniProtKB-UniRule"/>
</dbReference>
<dbReference type="PRINTS" id="PR01840">
    <property type="entry name" value="TATCFAMILY"/>
</dbReference>
<protein>
    <recommendedName>
        <fullName evidence="5">Sec-independent protein translocase protein TatC</fullName>
    </recommendedName>
</protein>
<evidence type="ECO:0000313" key="7">
    <source>
        <dbReference type="Proteomes" id="UP000192872"/>
    </source>
</evidence>
<comment type="subcellular location">
    <subcellularLocation>
        <location evidence="5">Cell membrane</location>
        <topology evidence="5">Multi-pass membrane protein</topology>
    </subcellularLocation>
    <subcellularLocation>
        <location evidence="1">Membrane</location>
        <topology evidence="1">Multi-pass membrane protein</topology>
    </subcellularLocation>
</comment>
<comment type="caution">
    <text evidence="5">Lacks conserved residue(s) required for the propagation of feature annotation.</text>
</comment>
<feature type="transmembrane region" description="Helical" evidence="5">
    <location>
        <begin position="176"/>
        <end position="202"/>
    </location>
</feature>
<proteinExistence type="inferred from homology"/>
<dbReference type="GO" id="GO:0009977">
    <property type="term" value="F:proton motive force dependent protein transmembrane transporter activity"/>
    <property type="evidence" value="ECO:0007669"/>
    <property type="project" value="TreeGrafter"/>
</dbReference>
<evidence type="ECO:0000256" key="4">
    <source>
        <dbReference type="ARBA" id="ARBA00023136"/>
    </source>
</evidence>
<dbReference type="NCBIfam" id="TIGR00945">
    <property type="entry name" value="tatC"/>
    <property type="match status" value="1"/>
</dbReference>
<dbReference type="GO" id="GO:0033281">
    <property type="term" value="C:TAT protein transport complex"/>
    <property type="evidence" value="ECO:0007669"/>
    <property type="project" value="UniProtKB-UniRule"/>
</dbReference>